<feature type="transmembrane region" description="Helical" evidence="8">
    <location>
        <begin position="222"/>
        <end position="245"/>
    </location>
</feature>
<feature type="transmembrane region" description="Helical" evidence="8">
    <location>
        <begin position="103"/>
        <end position="125"/>
    </location>
</feature>
<feature type="transmembrane region" description="Helical" evidence="8">
    <location>
        <begin position="266"/>
        <end position="291"/>
    </location>
</feature>
<evidence type="ECO:0000256" key="5">
    <source>
        <dbReference type="ARBA" id="ARBA00022692"/>
    </source>
</evidence>
<dbReference type="NCBIfam" id="TIGR00711">
    <property type="entry name" value="efflux_EmrB"/>
    <property type="match status" value="1"/>
</dbReference>
<feature type="transmembrane region" description="Helical" evidence="8">
    <location>
        <begin position="297"/>
        <end position="320"/>
    </location>
</feature>
<dbReference type="InterPro" id="IPR004638">
    <property type="entry name" value="EmrB-like"/>
</dbReference>
<feature type="transmembrane region" description="Helical" evidence="8">
    <location>
        <begin position="197"/>
        <end position="216"/>
    </location>
</feature>
<evidence type="ECO:0000256" key="8">
    <source>
        <dbReference type="SAM" id="Phobius"/>
    </source>
</evidence>
<evidence type="ECO:0000256" key="2">
    <source>
        <dbReference type="ARBA" id="ARBA00008537"/>
    </source>
</evidence>
<keyword evidence="5 8" id="KW-0812">Transmembrane</keyword>
<evidence type="ECO:0000256" key="4">
    <source>
        <dbReference type="ARBA" id="ARBA00022475"/>
    </source>
</evidence>
<protein>
    <submittedName>
        <fullName evidence="10">DHA2 family efflux MFS transporter permease subunit</fullName>
    </submittedName>
</protein>
<feature type="transmembrane region" description="Helical" evidence="8">
    <location>
        <begin position="48"/>
        <end position="70"/>
    </location>
</feature>
<feature type="transmembrane region" description="Helical" evidence="8">
    <location>
        <begin position="363"/>
        <end position="385"/>
    </location>
</feature>
<gene>
    <name evidence="10" type="ORF">JMJ56_14730</name>
</gene>
<feature type="transmembrane region" description="Helical" evidence="8">
    <location>
        <begin position="77"/>
        <end position="97"/>
    </location>
</feature>
<dbReference type="Gene3D" id="1.20.1250.20">
    <property type="entry name" value="MFS general substrate transporter like domains"/>
    <property type="match status" value="1"/>
</dbReference>
<keyword evidence="11" id="KW-1185">Reference proteome</keyword>
<feature type="transmembrane region" description="Helical" evidence="8">
    <location>
        <begin position="332"/>
        <end position="351"/>
    </location>
</feature>
<keyword evidence="3" id="KW-0813">Transport</keyword>
<dbReference type="SUPFAM" id="SSF103473">
    <property type="entry name" value="MFS general substrate transporter"/>
    <property type="match status" value="1"/>
</dbReference>
<reference evidence="10 11" key="1">
    <citation type="submission" date="2021-01" db="EMBL/GenBank/DDBJ databases">
        <title>Belnapia mucosa sp. nov. and Belnapia arida sp. nov., isolated from the Tabernas Desert (Almeria, Spain).</title>
        <authorList>
            <person name="Molina-Menor E."/>
            <person name="Vidal-Verdu A."/>
            <person name="Calonge A."/>
            <person name="Satari L."/>
            <person name="Pereto J."/>
            <person name="Porcar M."/>
        </authorList>
    </citation>
    <scope>NUCLEOTIDE SEQUENCE [LARGE SCALE GENOMIC DNA]</scope>
    <source>
        <strain evidence="10 11">T18</strain>
    </source>
</reference>
<proteinExistence type="inferred from homology"/>
<dbReference type="RefSeq" id="WP_202832532.1">
    <property type="nucleotide sequence ID" value="NZ_JAETWB010000006.1"/>
</dbReference>
<dbReference type="PROSITE" id="PS50850">
    <property type="entry name" value="MFS"/>
    <property type="match status" value="1"/>
</dbReference>
<dbReference type="Proteomes" id="UP000660885">
    <property type="component" value="Unassembled WGS sequence"/>
</dbReference>
<evidence type="ECO:0000256" key="3">
    <source>
        <dbReference type="ARBA" id="ARBA00022448"/>
    </source>
</evidence>
<feature type="transmembrane region" description="Helical" evidence="8">
    <location>
        <begin position="475"/>
        <end position="492"/>
    </location>
</feature>
<feature type="transmembrane region" description="Helical" evidence="8">
    <location>
        <begin position="137"/>
        <end position="158"/>
    </location>
</feature>
<evidence type="ECO:0000313" key="10">
    <source>
        <dbReference type="EMBL" id="MBL6079272.1"/>
    </source>
</evidence>
<accession>A0ABS1U3M9</accession>
<feature type="domain" description="Major facilitator superfamily (MFS) profile" evidence="9">
    <location>
        <begin position="12"/>
        <end position="497"/>
    </location>
</feature>
<keyword evidence="6 8" id="KW-1133">Transmembrane helix</keyword>
<dbReference type="InterPro" id="IPR011701">
    <property type="entry name" value="MFS"/>
</dbReference>
<evidence type="ECO:0000313" key="11">
    <source>
        <dbReference type="Proteomes" id="UP000660885"/>
    </source>
</evidence>
<dbReference type="Pfam" id="PF07690">
    <property type="entry name" value="MFS_1"/>
    <property type="match status" value="1"/>
</dbReference>
<keyword evidence="7 8" id="KW-0472">Membrane</keyword>
<evidence type="ECO:0000256" key="7">
    <source>
        <dbReference type="ARBA" id="ARBA00023136"/>
    </source>
</evidence>
<dbReference type="Gene3D" id="1.20.1720.10">
    <property type="entry name" value="Multidrug resistance protein D"/>
    <property type="match status" value="1"/>
</dbReference>
<feature type="transmembrane region" description="Helical" evidence="8">
    <location>
        <begin position="164"/>
        <end position="185"/>
    </location>
</feature>
<comment type="similarity">
    <text evidence="2">Belongs to the major facilitator superfamily. EmrB family.</text>
</comment>
<dbReference type="EMBL" id="JAETWB010000006">
    <property type="protein sequence ID" value="MBL6079272.1"/>
    <property type="molecule type" value="Genomic_DNA"/>
</dbReference>
<dbReference type="PANTHER" id="PTHR42718:SF9">
    <property type="entry name" value="MAJOR FACILITATOR SUPERFAMILY MULTIDRUG TRANSPORTER MFSC"/>
    <property type="match status" value="1"/>
</dbReference>
<evidence type="ECO:0000259" key="9">
    <source>
        <dbReference type="PROSITE" id="PS50850"/>
    </source>
</evidence>
<sequence length="509" mass="54758">MSEQAVPHRGIITVCAMVATLMQALDGTIANVALPYMQGGLAATSDQITWVLTSYITAAAILTAPVGFLVTRFGRRAVFLASVGGFTLASVACGAAQSLEQMVVFRLLQGAFGAALVPLSQSTMLDIYPAEQRGSAMAIWGMGVMVGPILGPTLGGYLTENLNWRWVFYVNLPFGILALLGLMFFLPKGESRSGRRFDWFGFGVLALGVGALQIMLDRGELLNWFGSTEIIVEAVLAGLGLYLFLVHMTTAERPFIPPRIFRDRNFAAGLGIMFAVGAILFATSALLAPYLQTLGNYPVFTAGLAMAPRGLGTMAAMFVAGRLASRFDPRKVMAIGVLILAWTLWEMTGWTPDVSMRTLVTATILQGVGLGFVFIPLNLVAFATLDPVMRTDGTSLISLLRNLGSAIGISAMSAMLTRNTQIVHSDLAMHVSPLNRVFDMPAIHRWWDPSTIPGAALLNQEITRQASIIAYADDYWLLMILALAMLVLLPLMKRPPKAAAPDPAHAAMD</sequence>
<keyword evidence="4" id="KW-1003">Cell membrane</keyword>
<dbReference type="InterPro" id="IPR020846">
    <property type="entry name" value="MFS_dom"/>
</dbReference>
<comment type="subcellular location">
    <subcellularLocation>
        <location evidence="1">Cell membrane</location>
        <topology evidence="1">Multi-pass membrane protein</topology>
    </subcellularLocation>
</comment>
<evidence type="ECO:0000256" key="6">
    <source>
        <dbReference type="ARBA" id="ARBA00022989"/>
    </source>
</evidence>
<dbReference type="CDD" id="cd17503">
    <property type="entry name" value="MFS_LmrB_MDR_like"/>
    <property type="match status" value="1"/>
</dbReference>
<dbReference type="PANTHER" id="PTHR42718">
    <property type="entry name" value="MAJOR FACILITATOR SUPERFAMILY MULTIDRUG TRANSPORTER MFSC"/>
    <property type="match status" value="1"/>
</dbReference>
<dbReference type="InterPro" id="IPR036259">
    <property type="entry name" value="MFS_trans_sf"/>
</dbReference>
<feature type="transmembrane region" description="Helical" evidence="8">
    <location>
        <begin position="12"/>
        <end position="36"/>
    </location>
</feature>
<evidence type="ECO:0000256" key="1">
    <source>
        <dbReference type="ARBA" id="ARBA00004651"/>
    </source>
</evidence>
<comment type="caution">
    <text evidence="10">The sequence shown here is derived from an EMBL/GenBank/DDBJ whole genome shotgun (WGS) entry which is preliminary data.</text>
</comment>
<organism evidence="10 11">
    <name type="scientific">Belnapia arida</name>
    <dbReference type="NCBI Taxonomy" id="2804533"/>
    <lineage>
        <taxon>Bacteria</taxon>
        <taxon>Pseudomonadati</taxon>
        <taxon>Pseudomonadota</taxon>
        <taxon>Alphaproteobacteria</taxon>
        <taxon>Acetobacterales</taxon>
        <taxon>Roseomonadaceae</taxon>
        <taxon>Belnapia</taxon>
    </lineage>
</organism>
<name>A0ABS1U3M9_9PROT</name>